<evidence type="ECO:0000256" key="3">
    <source>
        <dbReference type="ARBA" id="ARBA00022525"/>
    </source>
</evidence>
<organism evidence="6">
    <name type="scientific">Serpula lacrymans var. lacrymans (strain S7.3)</name>
    <name type="common">Dry rot fungus</name>
    <dbReference type="NCBI Taxonomy" id="936435"/>
    <lineage>
        <taxon>Eukaryota</taxon>
        <taxon>Fungi</taxon>
        <taxon>Dikarya</taxon>
        <taxon>Basidiomycota</taxon>
        <taxon>Agaricomycotina</taxon>
        <taxon>Agaricomycetes</taxon>
        <taxon>Agaricomycetidae</taxon>
        <taxon>Boletales</taxon>
        <taxon>Coniophorineae</taxon>
        <taxon>Serpulaceae</taxon>
        <taxon>Serpula</taxon>
    </lineage>
</organism>
<dbReference type="GO" id="GO:0005576">
    <property type="term" value="C:extracellular region"/>
    <property type="evidence" value="ECO:0007669"/>
    <property type="project" value="UniProtKB-SubCell"/>
</dbReference>
<dbReference type="eggNOG" id="ENOG502T7NP">
    <property type="taxonomic scope" value="Eukaryota"/>
</dbReference>
<keyword evidence="6" id="KW-1185">Reference proteome</keyword>
<dbReference type="InterPro" id="IPR045379">
    <property type="entry name" value="Crinkler_N"/>
</dbReference>
<evidence type="ECO:0000256" key="2">
    <source>
        <dbReference type="ARBA" id="ARBA00004613"/>
    </source>
</evidence>
<dbReference type="Proteomes" id="UP000008063">
    <property type="component" value="Unassembled WGS sequence"/>
</dbReference>
<evidence type="ECO:0000256" key="1">
    <source>
        <dbReference type="ARBA" id="ARBA00004340"/>
    </source>
</evidence>
<reference evidence="6" key="1">
    <citation type="journal article" date="2011" name="Science">
        <title>The plant cell wall-decomposing machinery underlies the functional diversity of forest fungi.</title>
        <authorList>
            <person name="Eastwood D.C."/>
            <person name="Floudas D."/>
            <person name="Binder M."/>
            <person name="Majcherczyk A."/>
            <person name="Schneider P."/>
            <person name="Aerts A."/>
            <person name="Asiegbu F.O."/>
            <person name="Baker S.E."/>
            <person name="Barry K."/>
            <person name="Bendiksby M."/>
            <person name="Blumentritt M."/>
            <person name="Coutinho P.M."/>
            <person name="Cullen D."/>
            <person name="de Vries R.P."/>
            <person name="Gathman A."/>
            <person name="Goodell B."/>
            <person name="Henrissat B."/>
            <person name="Ihrmark K."/>
            <person name="Kauserud H."/>
            <person name="Kohler A."/>
            <person name="LaButti K."/>
            <person name="Lapidus A."/>
            <person name="Lavin J.L."/>
            <person name="Lee Y.-H."/>
            <person name="Lindquist E."/>
            <person name="Lilly W."/>
            <person name="Lucas S."/>
            <person name="Morin E."/>
            <person name="Murat C."/>
            <person name="Oguiza J.A."/>
            <person name="Park J."/>
            <person name="Pisabarro A.G."/>
            <person name="Riley R."/>
            <person name="Rosling A."/>
            <person name="Salamov A."/>
            <person name="Schmidt O."/>
            <person name="Schmutz J."/>
            <person name="Skrede I."/>
            <person name="Stenlid J."/>
            <person name="Wiebenga A."/>
            <person name="Xie X."/>
            <person name="Kuees U."/>
            <person name="Hibbett D.S."/>
            <person name="Hoffmeister D."/>
            <person name="Hoegberg N."/>
            <person name="Martin F."/>
            <person name="Grigoriev I.V."/>
            <person name="Watkinson S.C."/>
        </authorList>
    </citation>
    <scope>NUCLEOTIDE SEQUENCE [LARGE SCALE GENOMIC DNA]</scope>
    <source>
        <strain evidence="6">strain S7.3</strain>
    </source>
</reference>
<accession>F8PXP1</accession>
<dbReference type="Pfam" id="PF20147">
    <property type="entry name" value="Crinkler"/>
    <property type="match status" value="1"/>
</dbReference>
<gene>
    <name evidence="5" type="ORF">SERLA73DRAFT_181211</name>
</gene>
<evidence type="ECO:0000313" key="6">
    <source>
        <dbReference type="Proteomes" id="UP000008063"/>
    </source>
</evidence>
<keyword evidence="3" id="KW-0964">Secreted</keyword>
<feature type="domain" description="Crinkler effector protein N-terminal" evidence="4">
    <location>
        <begin position="96"/>
        <end position="200"/>
    </location>
</feature>
<sequence length="214" mass="23978">MLKRSLLSTSQVQRLSQISKMSSRTRTPYSSAIWMRAVSISTPFAFLTMNNWKAHLVGGIIQRKGSSNGRYKLSAISPDSKEGVWFIIVRAPSSYLTITCWIYGSDVESIFNVKISSSETVSNLRDVIKNVNTNKLRNVDASDLDLYSICLPDDEQLEGTLSLWDDSEEKKLTRPLKGLDKISKVFSEPPKEDHLHIIVQNPATAGPNLSPIYQ</sequence>
<dbReference type="OrthoDB" id="3168051at2759"/>
<evidence type="ECO:0000313" key="5">
    <source>
        <dbReference type="EMBL" id="EGN98654.1"/>
    </source>
</evidence>
<dbReference type="HOGENOM" id="CLU_1289633_0_0_1"/>
<protein>
    <recommendedName>
        <fullName evidence="4">Crinkler effector protein N-terminal domain-containing protein</fullName>
    </recommendedName>
</protein>
<name>F8PXP1_SERL3</name>
<dbReference type="GO" id="GO:0043657">
    <property type="term" value="C:host cell"/>
    <property type="evidence" value="ECO:0007669"/>
    <property type="project" value="UniProtKB-SubCell"/>
</dbReference>
<comment type="subcellular location">
    <subcellularLocation>
        <location evidence="1">Host cell</location>
    </subcellularLocation>
    <subcellularLocation>
        <location evidence="2">Secreted</location>
    </subcellularLocation>
</comment>
<proteinExistence type="predicted"/>
<evidence type="ECO:0000259" key="4">
    <source>
        <dbReference type="Pfam" id="PF20147"/>
    </source>
</evidence>
<dbReference type="STRING" id="936435.F8PXP1"/>
<dbReference type="InParanoid" id="F8PXP1"/>
<dbReference type="AlphaFoldDB" id="F8PXP1"/>
<dbReference type="EMBL" id="GL945480">
    <property type="protein sequence ID" value="EGN98654.1"/>
    <property type="molecule type" value="Genomic_DNA"/>
</dbReference>